<feature type="compositionally biased region" description="Gly residues" evidence="1">
    <location>
        <begin position="25"/>
        <end position="34"/>
    </location>
</feature>
<dbReference type="OrthoDB" id="10306862at2759"/>
<evidence type="ECO:0000313" key="2">
    <source>
        <dbReference type="EMBL" id="CAE7853571.1"/>
    </source>
</evidence>
<sequence>MAHLGCFREVAVPETATDTRASGSAGSGSGGYQPFGGTAHRPTLTEETNKEADDGSADGSDDDTERPKFSEEDLIDIIDSLPDEDPSEVHRTVDVTVKEFKGKKLFTMKTSINNSVGRLKDFIVGKMGWDASGISTISTDDFKLICFDKTMKNEEIVSDYVTDDDELVCHLFLTLKGGAKQTKKTLKVKQYLISEKHSELTAKANAYSHEKFVNSVDIAKTSRERVEGLYTIMETNPEQAFKELLAKVPTSVLGNRENSELMEAIKSGVKANARVENLVKILAKHNFKEAYDLMQEYQTLIESALLTGEMLITKQFFRDDGTWDWQMIKRYIDDEIIRRERPSSSADTAMRVELFINDPRFDDFDAV</sequence>
<accession>A0A813A7K2</accession>
<dbReference type="Proteomes" id="UP000601435">
    <property type="component" value="Unassembled WGS sequence"/>
</dbReference>
<feature type="compositionally biased region" description="Basic and acidic residues" evidence="1">
    <location>
        <begin position="43"/>
        <end position="53"/>
    </location>
</feature>
<feature type="compositionally biased region" description="Acidic residues" evidence="1">
    <location>
        <begin position="54"/>
        <end position="64"/>
    </location>
</feature>
<feature type="region of interest" description="Disordered" evidence="1">
    <location>
        <begin position="1"/>
        <end position="72"/>
    </location>
</feature>
<protein>
    <recommendedName>
        <fullName evidence="4">Ubiquitin-like domain-containing protein</fullName>
    </recommendedName>
</protein>
<dbReference type="AlphaFoldDB" id="A0A813A7K2"/>
<keyword evidence="3" id="KW-1185">Reference proteome</keyword>
<feature type="non-terminal residue" evidence="2">
    <location>
        <position position="367"/>
    </location>
</feature>
<dbReference type="EMBL" id="CAJNJA010054491">
    <property type="protein sequence ID" value="CAE7853571.1"/>
    <property type="molecule type" value="Genomic_DNA"/>
</dbReference>
<evidence type="ECO:0000256" key="1">
    <source>
        <dbReference type="SAM" id="MobiDB-lite"/>
    </source>
</evidence>
<evidence type="ECO:0008006" key="4">
    <source>
        <dbReference type="Google" id="ProtNLM"/>
    </source>
</evidence>
<gene>
    <name evidence="2" type="ORF">SNEC2469_LOCUS26615</name>
</gene>
<dbReference type="SUPFAM" id="SSF54236">
    <property type="entry name" value="Ubiquitin-like"/>
    <property type="match status" value="1"/>
</dbReference>
<name>A0A813A7K2_9DINO</name>
<dbReference type="Gene3D" id="3.10.20.90">
    <property type="entry name" value="Phosphatidylinositol 3-kinase Catalytic Subunit, Chain A, domain 1"/>
    <property type="match status" value="1"/>
</dbReference>
<comment type="caution">
    <text evidence="2">The sequence shown here is derived from an EMBL/GenBank/DDBJ whole genome shotgun (WGS) entry which is preliminary data.</text>
</comment>
<reference evidence="2" key="1">
    <citation type="submission" date="2021-02" db="EMBL/GenBank/DDBJ databases">
        <authorList>
            <person name="Dougan E. K."/>
            <person name="Rhodes N."/>
            <person name="Thang M."/>
            <person name="Chan C."/>
        </authorList>
    </citation>
    <scope>NUCLEOTIDE SEQUENCE</scope>
</reference>
<proteinExistence type="predicted"/>
<dbReference type="InterPro" id="IPR029071">
    <property type="entry name" value="Ubiquitin-like_domsf"/>
</dbReference>
<evidence type="ECO:0000313" key="3">
    <source>
        <dbReference type="Proteomes" id="UP000601435"/>
    </source>
</evidence>
<organism evidence="2 3">
    <name type="scientific">Symbiodinium necroappetens</name>
    <dbReference type="NCBI Taxonomy" id="1628268"/>
    <lineage>
        <taxon>Eukaryota</taxon>
        <taxon>Sar</taxon>
        <taxon>Alveolata</taxon>
        <taxon>Dinophyceae</taxon>
        <taxon>Suessiales</taxon>
        <taxon>Symbiodiniaceae</taxon>
        <taxon>Symbiodinium</taxon>
    </lineage>
</organism>